<evidence type="ECO:0000256" key="12">
    <source>
        <dbReference type="ARBA" id="ARBA00022989"/>
    </source>
</evidence>
<keyword evidence="11" id="KW-0067">ATP-binding</keyword>
<name>A0A6A7AK62_9PLEO</name>
<dbReference type="GO" id="GO:0044539">
    <property type="term" value="P:long-chain fatty acid import into cell"/>
    <property type="evidence" value="ECO:0007669"/>
    <property type="project" value="TreeGrafter"/>
</dbReference>
<dbReference type="EMBL" id="MU006216">
    <property type="protein sequence ID" value="KAF2833088.1"/>
    <property type="molecule type" value="Genomic_DNA"/>
</dbReference>
<dbReference type="InterPro" id="IPR020845">
    <property type="entry name" value="AMP-binding_CS"/>
</dbReference>
<keyword evidence="13" id="KW-0445">Lipid transport</keyword>
<evidence type="ECO:0000256" key="19">
    <source>
        <dbReference type="ARBA" id="ARBA00078285"/>
    </source>
</evidence>
<dbReference type="Gene3D" id="3.30.300.30">
    <property type="match status" value="1"/>
</dbReference>
<evidence type="ECO:0000256" key="18">
    <source>
        <dbReference type="ARBA" id="ARBA00068795"/>
    </source>
</evidence>
<dbReference type="SUPFAM" id="SSF56801">
    <property type="entry name" value="Acetyl-CoA synthetase-like"/>
    <property type="match status" value="1"/>
</dbReference>
<evidence type="ECO:0000256" key="1">
    <source>
        <dbReference type="ARBA" id="ARBA00004502"/>
    </source>
</evidence>
<evidence type="ECO:0000256" key="6">
    <source>
        <dbReference type="ARBA" id="ARBA00022475"/>
    </source>
</evidence>
<evidence type="ECO:0000256" key="2">
    <source>
        <dbReference type="ARBA" id="ARBA00004585"/>
    </source>
</evidence>
<dbReference type="OrthoDB" id="10253869at2759"/>
<keyword evidence="23" id="KW-1185">Reference proteome</keyword>
<dbReference type="FunFam" id="3.40.50.12780:FF:000019">
    <property type="entry name" value="Long-chain fatty acid transporter"/>
    <property type="match status" value="1"/>
</dbReference>
<dbReference type="Pfam" id="PF13193">
    <property type="entry name" value="AMP-binding_C"/>
    <property type="match status" value="1"/>
</dbReference>
<dbReference type="AlphaFoldDB" id="A0A6A7AK62"/>
<evidence type="ECO:0000256" key="9">
    <source>
        <dbReference type="ARBA" id="ARBA00022692"/>
    </source>
</evidence>
<dbReference type="InterPro" id="IPR042099">
    <property type="entry name" value="ANL_N_sf"/>
</dbReference>
<dbReference type="InterPro" id="IPR045851">
    <property type="entry name" value="AMP-bd_C_sf"/>
</dbReference>
<evidence type="ECO:0000256" key="4">
    <source>
        <dbReference type="ARBA" id="ARBA00006432"/>
    </source>
</evidence>
<evidence type="ECO:0000256" key="15">
    <source>
        <dbReference type="ARBA" id="ARBA00023140"/>
    </source>
</evidence>
<dbReference type="GO" id="GO:0005811">
    <property type="term" value="C:lipid droplet"/>
    <property type="evidence" value="ECO:0007669"/>
    <property type="project" value="UniProtKB-SubCell"/>
</dbReference>
<dbReference type="PANTHER" id="PTHR43107">
    <property type="entry name" value="LONG-CHAIN FATTY ACID TRANSPORT PROTEIN"/>
    <property type="match status" value="1"/>
</dbReference>
<dbReference type="GO" id="GO:0009898">
    <property type="term" value="C:cytoplasmic side of plasma membrane"/>
    <property type="evidence" value="ECO:0007669"/>
    <property type="project" value="TreeGrafter"/>
</dbReference>
<evidence type="ECO:0000256" key="16">
    <source>
        <dbReference type="ARBA" id="ARBA00051585"/>
    </source>
</evidence>
<sequence>MALPILAGAAGASALAAYANAKFHIAHDLKNARGGLAPSKEVVDFITDRVVRKRVLTYHVFEDHALRNQPNHPFLIFEGKTWTYREFFDCIIRVGNWLMNDMGVEVGEVVAIDGGNSPEYLMLWFALDAIGATTSFVNWNLTGPGLVHCAKLCGSRYLITDTDVKYNVEPCRAEFEDLGVKIHYYDPSFIASLLDNTPIPKSRQENISLESVRGLIYTSGTTGLPKAVAMSTGRELLVGHSTAQYLELKPTSIMFTCMPMYHGAAHGLCATPCIHAGATIALGRKFSHKTFWPEVAASKANILQYVGELCRYLLNGPANPYERKHNVQMAWGNGMRPDVWEPFRERFNIPVINELYAATDGLGASFNRNAGPFTAHTIGLRGLLWNWRFNNEEVRVKMDVDTEDIMRDAKGFAIRCGVNEPGQVLHRLTPETLPSVPGYFNNDDATEKRRIYDVFEKGDMWFKSGDMMRQDCDGRVFFVDRLGDTFRWKSENVSTNEVADMVGKYPQIAETNVYGVSVPGYDGRAGAASIVMTDGVTEATFNFQELATHARAVLPGYAVPLFLRVTPALEYTGTLKIQKGRLKREGVNPDLVTGEDKIYWLPPTSDRYLPFERKDWEGIKSKSVRLT</sequence>
<dbReference type="Gene3D" id="3.40.50.12780">
    <property type="entry name" value="N-terminal domain of ligase-like"/>
    <property type="match status" value="1"/>
</dbReference>
<keyword evidence="15" id="KW-0576">Peroxisome</keyword>
<keyword evidence="10" id="KW-0547">Nucleotide-binding</keyword>
<dbReference type="InterPro" id="IPR000873">
    <property type="entry name" value="AMP-dep_synth/lig_dom"/>
</dbReference>
<feature type="domain" description="AMP-dependent synthetase/ligase" evidence="20">
    <location>
        <begin position="64"/>
        <end position="397"/>
    </location>
</feature>
<evidence type="ECO:0000256" key="14">
    <source>
        <dbReference type="ARBA" id="ARBA00023136"/>
    </source>
</evidence>
<dbReference type="FunFam" id="3.30.300.30:FF:000002">
    <property type="entry name" value="Long-chain fatty acid transport protein 1"/>
    <property type="match status" value="1"/>
</dbReference>
<evidence type="ECO:0000313" key="22">
    <source>
        <dbReference type="EMBL" id="KAF2833088.1"/>
    </source>
</evidence>
<evidence type="ECO:0000256" key="10">
    <source>
        <dbReference type="ARBA" id="ARBA00022741"/>
    </source>
</evidence>
<evidence type="ECO:0000313" key="23">
    <source>
        <dbReference type="Proteomes" id="UP000799424"/>
    </source>
</evidence>
<reference evidence="22" key="1">
    <citation type="journal article" date="2020" name="Stud. Mycol.">
        <title>101 Dothideomycetes genomes: a test case for predicting lifestyles and emergence of pathogens.</title>
        <authorList>
            <person name="Haridas S."/>
            <person name="Albert R."/>
            <person name="Binder M."/>
            <person name="Bloem J."/>
            <person name="Labutti K."/>
            <person name="Salamov A."/>
            <person name="Andreopoulos B."/>
            <person name="Baker S."/>
            <person name="Barry K."/>
            <person name="Bills G."/>
            <person name="Bluhm B."/>
            <person name="Cannon C."/>
            <person name="Castanera R."/>
            <person name="Culley D."/>
            <person name="Daum C."/>
            <person name="Ezra D."/>
            <person name="Gonzalez J."/>
            <person name="Henrissat B."/>
            <person name="Kuo A."/>
            <person name="Liang C."/>
            <person name="Lipzen A."/>
            <person name="Lutzoni F."/>
            <person name="Magnuson J."/>
            <person name="Mondo S."/>
            <person name="Nolan M."/>
            <person name="Ohm R."/>
            <person name="Pangilinan J."/>
            <person name="Park H.-J."/>
            <person name="Ramirez L."/>
            <person name="Alfaro M."/>
            <person name="Sun H."/>
            <person name="Tritt A."/>
            <person name="Yoshinaga Y."/>
            <person name="Zwiers L.-H."/>
            <person name="Turgeon B."/>
            <person name="Goodwin S."/>
            <person name="Spatafora J."/>
            <person name="Crous P."/>
            <person name="Grigoriev I."/>
        </authorList>
    </citation>
    <scope>NUCLEOTIDE SEQUENCE</scope>
    <source>
        <strain evidence="22">CBS 113818</strain>
    </source>
</reference>
<dbReference type="GO" id="GO:0005524">
    <property type="term" value="F:ATP binding"/>
    <property type="evidence" value="ECO:0007669"/>
    <property type="project" value="UniProtKB-KW"/>
</dbReference>
<evidence type="ECO:0000256" key="8">
    <source>
        <dbReference type="ARBA" id="ARBA00022677"/>
    </source>
</evidence>
<dbReference type="Pfam" id="PF00501">
    <property type="entry name" value="AMP-binding"/>
    <property type="match status" value="1"/>
</dbReference>
<comment type="function">
    <text evidence="17">Acyl-CoA synthetase required for both the import of long chain fatty acids (LCFAs) (C14-C18) and the activation very long chain fatty acids (VLCFAs) (C20-C26) by esterification of the fatty acids into metabolically active CoA-thioesters for subsequent degradation or incorporation into phospholipids. The transport and fatty acyl-CoA synthetase activities are genetically separable and are thus independent activities. Esterifies VLCFAs in the peroxisome matrix. The VLCFAs are actively transported into peroxisomes by a PXA1-PXA2 heterodimeric transporter in the peroxisomal membrane.</text>
</comment>
<evidence type="ECO:0000256" key="5">
    <source>
        <dbReference type="ARBA" id="ARBA00022448"/>
    </source>
</evidence>
<keyword evidence="14" id="KW-0472">Membrane</keyword>
<feature type="domain" description="AMP-binding enzyme C-terminal" evidence="21">
    <location>
        <begin position="497"/>
        <end position="574"/>
    </location>
</feature>
<keyword evidence="8" id="KW-0551">Lipid droplet</keyword>
<gene>
    <name evidence="22" type="ORF">CC86DRAFT_310749</name>
</gene>
<dbReference type="GO" id="GO:0005778">
    <property type="term" value="C:peroxisomal membrane"/>
    <property type="evidence" value="ECO:0007669"/>
    <property type="project" value="UniProtKB-SubCell"/>
</dbReference>
<dbReference type="GO" id="GO:0004467">
    <property type="term" value="F:long-chain fatty acid-CoA ligase activity"/>
    <property type="evidence" value="ECO:0007669"/>
    <property type="project" value="TreeGrafter"/>
</dbReference>
<evidence type="ECO:0000256" key="11">
    <source>
        <dbReference type="ARBA" id="ARBA00022840"/>
    </source>
</evidence>
<evidence type="ECO:0000256" key="7">
    <source>
        <dbReference type="ARBA" id="ARBA00022598"/>
    </source>
</evidence>
<evidence type="ECO:0000259" key="21">
    <source>
        <dbReference type="Pfam" id="PF13193"/>
    </source>
</evidence>
<evidence type="ECO:0000256" key="3">
    <source>
        <dbReference type="ARBA" id="ARBA00004651"/>
    </source>
</evidence>
<comment type="catalytic activity">
    <reaction evidence="16">
        <text>a very long-chain fatty acid + ATP + CoA = a very long-chain fatty acyl-CoA + AMP + diphosphate</text>
        <dbReference type="Rhea" id="RHEA:54536"/>
        <dbReference type="ChEBI" id="CHEBI:30616"/>
        <dbReference type="ChEBI" id="CHEBI:33019"/>
        <dbReference type="ChEBI" id="CHEBI:57287"/>
        <dbReference type="ChEBI" id="CHEBI:58950"/>
        <dbReference type="ChEBI" id="CHEBI:138261"/>
        <dbReference type="ChEBI" id="CHEBI:456215"/>
    </reaction>
</comment>
<comment type="subcellular location">
    <subcellularLocation>
        <location evidence="3">Cell membrane</location>
        <topology evidence="3">Multi-pass membrane protein</topology>
    </subcellularLocation>
    <subcellularLocation>
        <location evidence="1">Lipid droplet</location>
    </subcellularLocation>
    <subcellularLocation>
        <location evidence="2">Peroxisome membrane</location>
        <topology evidence="2">Multi-pass membrane protein</topology>
    </subcellularLocation>
</comment>
<dbReference type="InterPro" id="IPR025110">
    <property type="entry name" value="AMP-bd_C"/>
</dbReference>
<accession>A0A6A7AK62</accession>
<organism evidence="22 23">
    <name type="scientific">Ophiobolus disseminans</name>
    <dbReference type="NCBI Taxonomy" id="1469910"/>
    <lineage>
        <taxon>Eukaryota</taxon>
        <taxon>Fungi</taxon>
        <taxon>Dikarya</taxon>
        <taxon>Ascomycota</taxon>
        <taxon>Pezizomycotina</taxon>
        <taxon>Dothideomycetes</taxon>
        <taxon>Pleosporomycetidae</taxon>
        <taxon>Pleosporales</taxon>
        <taxon>Pleosporineae</taxon>
        <taxon>Phaeosphaeriaceae</taxon>
        <taxon>Ophiobolus</taxon>
    </lineage>
</organism>
<keyword evidence="9" id="KW-0812">Transmembrane</keyword>
<keyword evidence="6" id="KW-1003">Cell membrane</keyword>
<comment type="similarity">
    <text evidence="4">Belongs to the ATP-dependent AMP-binding enzyme family.</text>
</comment>
<evidence type="ECO:0000259" key="20">
    <source>
        <dbReference type="Pfam" id="PF00501"/>
    </source>
</evidence>
<dbReference type="PANTHER" id="PTHR43107:SF15">
    <property type="entry name" value="FATTY ACID TRANSPORT PROTEIN 3, ISOFORM A"/>
    <property type="match status" value="1"/>
</dbReference>
<keyword evidence="7" id="KW-0436">Ligase</keyword>
<protein>
    <recommendedName>
        <fullName evidence="18">Very long-chain fatty acid transport protein</fullName>
    </recommendedName>
    <alternativeName>
        <fullName evidence="19">Very-long-chain acyl-CoA synthetase</fullName>
    </alternativeName>
</protein>
<keyword evidence="5" id="KW-0813">Transport</keyword>
<evidence type="ECO:0000256" key="13">
    <source>
        <dbReference type="ARBA" id="ARBA00023055"/>
    </source>
</evidence>
<keyword evidence="12" id="KW-1133">Transmembrane helix</keyword>
<dbReference type="PROSITE" id="PS00455">
    <property type="entry name" value="AMP_BINDING"/>
    <property type="match status" value="1"/>
</dbReference>
<proteinExistence type="inferred from homology"/>
<dbReference type="GO" id="GO:0005324">
    <property type="term" value="F:long-chain fatty acid transmembrane transporter activity"/>
    <property type="evidence" value="ECO:0007669"/>
    <property type="project" value="TreeGrafter"/>
</dbReference>
<dbReference type="Proteomes" id="UP000799424">
    <property type="component" value="Unassembled WGS sequence"/>
</dbReference>
<evidence type="ECO:0000256" key="17">
    <source>
        <dbReference type="ARBA" id="ARBA00060276"/>
    </source>
</evidence>